<dbReference type="InterPro" id="IPR012337">
    <property type="entry name" value="RNaseH-like_sf"/>
</dbReference>
<dbReference type="Pfam" id="PF18136">
    <property type="entry name" value="DNApol_Exo"/>
    <property type="match status" value="2"/>
</dbReference>
<feature type="region of interest" description="Disordered" evidence="2">
    <location>
        <begin position="340"/>
        <end position="364"/>
    </location>
</feature>
<proteinExistence type="predicted"/>
<dbReference type="Gene3D" id="3.30.420.390">
    <property type="match status" value="2"/>
</dbReference>
<sequence length="1522" mass="170221">LVAPRNPLGVQLLCPSFSRQVFPPGAARTPPLHPHAISLSQAHLHNHGLSPSQASILPSTDFRLPPLQGKDLGEHFWTIGRDAAQPWLGLSEELASAKLLPPPSSQDAEHQLDDARPSPLQWIGMDSQLRTMMEPRHPHWLRVSGWVKYPVLRSSDGNATTLGEGQPVDYPDVNDAALVFDVETMVAESPFPVMATAAGPNAWYAWLSPWLMGESDRKDHLIPFGDPATGTSRLLVGHNVGYDRARIREEYSLSLSKTRFMDTQSLHIAVRGISSPQRPAWIQYRRNRAKKQAEKLLLDQELRDEQRQEVLKLLGGERLEDAEIAELVSMGLDLDALTDRIAPSPTPSIDEDGMSDDGDSDPRHGLQWQDISSTNSLAEVAALHCGIHLPKDLRNHFVDGTSRQGILDELDTLLSYCARDVSATHAVFAKVLPAFRETCPHPATFAGVLGLGSPILPVDDEWLEYQQRCDVKYEDALKGVRQALISLAEELREEHKRRAEAEPEWWKVDPWLSQLDWSPKKPKKPKPGCDGEEVETVPKWYREYVLGARAPSTAQKITPFVLMLSLHGERISQSEEGKWMAGTEQLSAMPTSKGFLSSATGKEVVSDLGEEGQAVLDAVRSKSSKEDIADKLRHAAELVYARSQEDATLAQRMDGLDWSPVSPPEEIDPDSSSETWPRWYWDLYKSATGQLELTIRTRIAPLLLKVSWRQCPLFHSREHGWIYMHRPHEQEAFSTRQKPLIFTHEADEALKAASENFNSPSLFYKVPHTAGEDSNVGSPFSKSFMAFFEDGTLRSEHPEELGKRAARDALDLNAQCSYWIGVRDRVANQMVVWDGEGGSKMEFGLGASGMRRGEKEKTRRKGLILPQVVTMGTITRRAIEKTWLTASNAKKNRVGSELKSMVKAPPGWVIVGADVDSEELWICSVMGDAQFGVHGATAIGWMTLEGTKSAGTDLHSKTASILGTSRNQAKVFNYSRIYGAGIRHATQLLLKANPAMPGEEATRLAKELYASTKGTNTHSPEYFGRKFWFGGTESFVFNKLEDVALSEHPRTPALDCGITAALSRKFLPKSQGGGGGDFMPSRINWVVQSSGVDYLHLLITSMDHLCRIYDISARFMLSVHDEVRYLAREEDAHRAALALQIANLWTRAMFAFKLEMEGLPEGVAWFAQVDLDKVLRKEVDDPCVTPSQTEPVPTGEALDIHQILAKTNGGSLHRDGRAMEEVASNNETTSKPHRRAVHPPYQPSDQKHRSLGDRGILYLQAQASDDIHEIRALERRAKALSPPEPASRTKRWASGSAGKSARTPRSATGLPTSPSAAERRRAKETPSREQFSRLLVRIRKEHCQHSARLKSRSQMRKVRPPPAACAPRGPRPLPSGSLIPPSYYNVPLLRFKPRQPIRITMTIKARRLRRIARQERLRELNEEVGMLLEEDRIMAQLRASGQGETRTDPPKIWLDVVKQRQQVISEAWRREEARSRMVFSPEMLMIAKEARRARVERNTRKKREQREGGEGEGKGHKQKEGE</sequence>
<evidence type="ECO:0000256" key="2">
    <source>
        <dbReference type="SAM" id="MobiDB-lite"/>
    </source>
</evidence>
<feature type="compositionally biased region" description="Acidic residues" evidence="2">
    <location>
        <begin position="349"/>
        <end position="359"/>
    </location>
</feature>
<dbReference type="STRING" id="1569628.A0A316UUH3"/>
<evidence type="ECO:0000313" key="4">
    <source>
        <dbReference type="EMBL" id="PWN28957.1"/>
    </source>
</evidence>
<dbReference type="GO" id="GO:0003887">
    <property type="term" value="F:DNA-directed DNA polymerase activity"/>
    <property type="evidence" value="ECO:0007669"/>
    <property type="project" value="InterPro"/>
</dbReference>
<feature type="compositionally biased region" description="Basic and acidic residues" evidence="2">
    <location>
        <begin position="1317"/>
        <end position="1330"/>
    </location>
</feature>
<evidence type="ECO:0000313" key="5">
    <source>
        <dbReference type="Proteomes" id="UP000245884"/>
    </source>
</evidence>
<dbReference type="PANTHER" id="PTHR10267">
    <property type="entry name" value="DNA POLYMERASE SUBUNIT GAMMA-1"/>
    <property type="match status" value="1"/>
</dbReference>
<dbReference type="SUPFAM" id="SSF56672">
    <property type="entry name" value="DNA/RNA polymerases"/>
    <property type="match status" value="1"/>
</dbReference>
<feature type="region of interest" description="Disordered" evidence="2">
    <location>
        <begin position="1275"/>
        <end position="1330"/>
    </location>
</feature>
<feature type="region of interest" description="Disordered" evidence="2">
    <location>
        <begin position="1222"/>
        <end position="1249"/>
    </location>
</feature>
<dbReference type="InterPro" id="IPR041336">
    <property type="entry name" value="DNApol_Exo"/>
</dbReference>
<dbReference type="RefSeq" id="XP_025363569.1">
    <property type="nucleotide sequence ID" value="XM_025504339.1"/>
</dbReference>
<dbReference type="InterPro" id="IPR043502">
    <property type="entry name" value="DNA/RNA_pol_sf"/>
</dbReference>
<dbReference type="Gene3D" id="1.10.150.20">
    <property type="entry name" value="5' to 3' exonuclease, C-terminal subdomain"/>
    <property type="match status" value="1"/>
</dbReference>
<dbReference type="OrthoDB" id="5588663at2759"/>
<name>A0A316UUH3_9BASI</name>
<feature type="compositionally biased region" description="Polar residues" evidence="2">
    <location>
        <begin position="1303"/>
        <end position="1315"/>
    </location>
</feature>
<feature type="region of interest" description="Disordered" evidence="2">
    <location>
        <begin position="99"/>
        <end position="119"/>
    </location>
</feature>
<feature type="region of interest" description="Disordered" evidence="2">
    <location>
        <begin position="1490"/>
        <end position="1522"/>
    </location>
</feature>
<dbReference type="GeneID" id="37026162"/>
<reference evidence="4 5" key="1">
    <citation type="journal article" date="2018" name="Mol. Biol. Evol.">
        <title>Broad Genomic Sampling Reveals a Smut Pathogenic Ancestry of the Fungal Clade Ustilaginomycotina.</title>
        <authorList>
            <person name="Kijpornyongpan T."/>
            <person name="Mondo S.J."/>
            <person name="Barry K."/>
            <person name="Sandor L."/>
            <person name="Lee J."/>
            <person name="Lipzen A."/>
            <person name="Pangilinan J."/>
            <person name="LaButti K."/>
            <person name="Hainaut M."/>
            <person name="Henrissat B."/>
            <person name="Grigoriev I.V."/>
            <person name="Spatafora J.W."/>
            <person name="Aime M.C."/>
        </authorList>
    </citation>
    <scope>NUCLEOTIDE SEQUENCE [LARGE SCALE GENOMIC DNA]</scope>
    <source>
        <strain evidence="4 5">MCA 5214</strain>
    </source>
</reference>
<dbReference type="GO" id="GO:0005760">
    <property type="term" value="C:gamma DNA polymerase complex"/>
    <property type="evidence" value="ECO:0007669"/>
    <property type="project" value="InterPro"/>
</dbReference>
<feature type="compositionally biased region" description="Basic residues" evidence="2">
    <location>
        <begin position="1344"/>
        <end position="1359"/>
    </location>
</feature>
<organism evidence="4 5">
    <name type="scientific">Jaminaea rosea</name>
    <dbReference type="NCBI Taxonomy" id="1569628"/>
    <lineage>
        <taxon>Eukaryota</taxon>
        <taxon>Fungi</taxon>
        <taxon>Dikarya</taxon>
        <taxon>Basidiomycota</taxon>
        <taxon>Ustilaginomycotina</taxon>
        <taxon>Exobasidiomycetes</taxon>
        <taxon>Microstromatales</taxon>
        <taxon>Microstromatales incertae sedis</taxon>
        <taxon>Jaminaea</taxon>
    </lineage>
</organism>
<evidence type="ECO:0000259" key="3">
    <source>
        <dbReference type="SMART" id="SM00482"/>
    </source>
</evidence>
<dbReference type="GO" id="GO:0003677">
    <property type="term" value="F:DNA binding"/>
    <property type="evidence" value="ECO:0007669"/>
    <property type="project" value="InterPro"/>
</dbReference>
<evidence type="ECO:0000256" key="1">
    <source>
        <dbReference type="ARBA" id="ARBA00031966"/>
    </source>
</evidence>
<keyword evidence="5" id="KW-1185">Reference proteome</keyword>
<dbReference type="PRINTS" id="PR00867">
    <property type="entry name" value="DNAPOLG"/>
</dbReference>
<gene>
    <name evidence="4" type="ORF">BDZ90DRAFT_217923</name>
</gene>
<accession>A0A316UUH3</accession>
<dbReference type="GO" id="GO:0006264">
    <property type="term" value="P:mitochondrial DNA replication"/>
    <property type="evidence" value="ECO:0007669"/>
    <property type="project" value="TreeGrafter"/>
</dbReference>
<feature type="non-terminal residue" evidence="4">
    <location>
        <position position="1"/>
    </location>
</feature>
<feature type="compositionally biased region" description="Pro residues" evidence="2">
    <location>
        <begin position="1360"/>
        <end position="1373"/>
    </location>
</feature>
<feature type="domain" description="DNA-directed DNA polymerase family A palm" evidence="3">
    <location>
        <begin position="895"/>
        <end position="1131"/>
    </location>
</feature>
<dbReference type="GO" id="GO:0008408">
    <property type="term" value="F:3'-5' exonuclease activity"/>
    <property type="evidence" value="ECO:0007669"/>
    <property type="project" value="TreeGrafter"/>
</dbReference>
<protein>
    <recommendedName>
        <fullName evidence="1">Mitochondrial DNA polymerase catalytic subunit</fullName>
    </recommendedName>
</protein>
<feature type="compositionally biased region" description="Basic and acidic residues" evidence="2">
    <location>
        <begin position="107"/>
        <end position="116"/>
    </location>
</feature>
<dbReference type="Pfam" id="PF00476">
    <property type="entry name" value="DNA_pol_A"/>
    <property type="match status" value="1"/>
</dbReference>
<dbReference type="SMART" id="SM00482">
    <property type="entry name" value="POLAc"/>
    <property type="match status" value="1"/>
</dbReference>
<feature type="region of interest" description="Disordered" evidence="2">
    <location>
        <begin position="1344"/>
        <end position="1373"/>
    </location>
</feature>
<dbReference type="SUPFAM" id="SSF53098">
    <property type="entry name" value="Ribonuclease H-like"/>
    <property type="match status" value="1"/>
</dbReference>
<dbReference type="Proteomes" id="UP000245884">
    <property type="component" value="Unassembled WGS sequence"/>
</dbReference>
<dbReference type="InterPro" id="IPR002297">
    <property type="entry name" value="DNA-dir_DNA_pol_A_mt"/>
</dbReference>
<dbReference type="PANTHER" id="PTHR10267:SF0">
    <property type="entry name" value="DNA POLYMERASE SUBUNIT GAMMA-1"/>
    <property type="match status" value="1"/>
</dbReference>
<dbReference type="EMBL" id="KZ819664">
    <property type="protein sequence ID" value="PWN28957.1"/>
    <property type="molecule type" value="Genomic_DNA"/>
</dbReference>
<dbReference type="InterPro" id="IPR001098">
    <property type="entry name" value="DNA-dir_DNA_pol_A_palm_dom"/>
</dbReference>